<organism evidence="1 2">
    <name type="scientific">Leptidea sinapis</name>
    <dbReference type="NCBI Taxonomy" id="189913"/>
    <lineage>
        <taxon>Eukaryota</taxon>
        <taxon>Metazoa</taxon>
        <taxon>Ecdysozoa</taxon>
        <taxon>Arthropoda</taxon>
        <taxon>Hexapoda</taxon>
        <taxon>Insecta</taxon>
        <taxon>Pterygota</taxon>
        <taxon>Neoptera</taxon>
        <taxon>Endopterygota</taxon>
        <taxon>Lepidoptera</taxon>
        <taxon>Glossata</taxon>
        <taxon>Ditrysia</taxon>
        <taxon>Papilionoidea</taxon>
        <taxon>Pieridae</taxon>
        <taxon>Dismorphiinae</taxon>
        <taxon>Leptidea</taxon>
    </lineage>
</organism>
<name>A0A5E4QE13_9NEOP</name>
<evidence type="ECO:0000313" key="1">
    <source>
        <dbReference type="EMBL" id="VVC96019.1"/>
    </source>
</evidence>
<accession>A0A5E4QE13</accession>
<sequence>MKRRNKVRSDIFKILKDTEPDKLPIFVAKDLHKIPQEGNEGSPEKVISPLPALEIIKSTQSDVRINEPVLAQRRRGLVDASIRAALQSYSYRDAVIVPEENA</sequence>
<gene>
    <name evidence="1" type="ORF">LSINAPIS_LOCUS7614</name>
</gene>
<reference evidence="1 2" key="1">
    <citation type="submission" date="2017-07" db="EMBL/GenBank/DDBJ databases">
        <authorList>
            <person name="Talla V."/>
            <person name="Backstrom N."/>
        </authorList>
    </citation>
    <scope>NUCLEOTIDE SEQUENCE [LARGE SCALE GENOMIC DNA]</scope>
</reference>
<dbReference type="Proteomes" id="UP000324832">
    <property type="component" value="Unassembled WGS sequence"/>
</dbReference>
<evidence type="ECO:0000313" key="2">
    <source>
        <dbReference type="Proteomes" id="UP000324832"/>
    </source>
</evidence>
<keyword evidence="2" id="KW-1185">Reference proteome</keyword>
<dbReference type="AlphaFoldDB" id="A0A5E4QE13"/>
<proteinExistence type="predicted"/>
<protein>
    <submittedName>
        <fullName evidence="1">Uncharacterized protein</fullName>
    </submittedName>
</protein>
<dbReference type="EMBL" id="FZQP02002537">
    <property type="protein sequence ID" value="VVC96019.1"/>
    <property type="molecule type" value="Genomic_DNA"/>
</dbReference>